<reference evidence="1 2" key="1">
    <citation type="submission" date="2016-11" db="EMBL/GenBank/DDBJ databases">
        <title>The macronuclear genome of Stentor coeruleus: a giant cell with tiny introns.</title>
        <authorList>
            <person name="Slabodnick M."/>
            <person name="Ruby J.G."/>
            <person name="Reiff S.B."/>
            <person name="Swart E.C."/>
            <person name="Gosai S."/>
            <person name="Prabakaran S."/>
            <person name="Witkowska E."/>
            <person name="Larue G.E."/>
            <person name="Fisher S."/>
            <person name="Freeman R.M."/>
            <person name="Gunawardena J."/>
            <person name="Chu W."/>
            <person name="Stover N.A."/>
            <person name="Gregory B.D."/>
            <person name="Nowacki M."/>
            <person name="Derisi J."/>
            <person name="Roy S.W."/>
            <person name="Marshall W.F."/>
            <person name="Sood P."/>
        </authorList>
    </citation>
    <scope>NUCLEOTIDE SEQUENCE [LARGE SCALE GENOMIC DNA]</scope>
    <source>
        <strain evidence="1">WM001</strain>
    </source>
</reference>
<keyword evidence="2" id="KW-1185">Reference proteome</keyword>
<proteinExistence type="predicted"/>
<sequence>MSDDFFFSKSQMSLHKKNIESLSNSIKLSQTTINPLYLPYHTNIKDLSFINYINSPKHKTRTKLKSFQKLQLIENFIPFANNYKSPSKRLKIREEAYLQPGPIENPYYKNKSLNTTELNDYEKKFFHKNYGIHENPLPKFQDNKHLLEKYFKKPEIEHLPKLKTPVNATSQKSLETQEKWNWMEKTIDAVEAKEIKRNAYLMMENFKKIHKPIPYDNVIEKMQKAQSQKMLQNNHMKSKSMIIKNRFNKSANSDIKKAAKTIITSGFLINGL</sequence>
<dbReference type="Proteomes" id="UP000187209">
    <property type="component" value="Unassembled WGS sequence"/>
</dbReference>
<evidence type="ECO:0000313" key="1">
    <source>
        <dbReference type="EMBL" id="OMJ79834.1"/>
    </source>
</evidence>
<comment type="caution">
    <text evidence="1">The sequence shown here is derived from an EMBL/GenBank/DDBJ whole genome shotgun (WGS) entry which is preliminary data.</text>
</comment>
<dbReference type="EMBL" id="MPUH01000451">
    <property type="protein sequence ID" value="OMJ79834.1"/>
    <property type="molecule type" value="Genomic_DNA"/>
</dbReference>
<name>A0A1R2BSV7_9CILI</name>
<evidence type="ECO:0000313" key="2">
    <source>
        <dbReference type="Proteomes" id="UP000187209"/>
    </source>
</evidence>
<accession>A0A1R2BSV7</accession>
<dbReference type="AlphaFoldDB" id="A0A1R2BSV7"/>
<gene>
    <name evidence="1" type="ORF">SteCoe_20028</name>
</gene>
<organism evidence="1 2">
    <name type="scientific">Stentor coeruleus</name>
    <dbReference type="NCBI Taxonomy" id="5963"/>
    <lineage>
        <taxon>Eukaryota</taxon>
        <taxon>Sar</taxon>
        <taxon>Alveolata</taxon>
        <taxon>Ciliophora</taxon>
        <taxon>Postciliodesmatophora</taxon>
        <taxon>Heterotrichea</taxon>
        <taxon>Heterotrichida</taxon>
        <taxon>Stentoridae</taxon>
        <taxon>Stentor</taxon>
    </lineage>
</organism>
<protein>
    <submittedName>
        <fullName evidence="1">Uncharacterized protein</fullName>
    </submittedName>
</protein>